<dbReference type="InterPro" id="IPR001633">
    <property type="entry name" value="EAL_dom"/>
</dbReference>
<dbReference type="SMART" id="SM00065">
    <property type="entry name" value="GAF"/>
    <property type="match status" value="1"/>
</dbReference>
<evidence type="ECO:0000259" key="1">
    <source>
        <dbReference type="PROSITE" id="PS50112"/>
    </source>
</evidence>
<dbReference type="InterPro" id="IPR029016">
    <property type="entry name" value="GAF-like_dom_sf"/>
</dbReference>
<dbReference type="NCBIfam" id="TIGR00254">
    <property type="entry name" value="GGDEF"/>
    <property type="match status" value="1"/>
</dbReference>
<dbReference type="CDD" id="cd01949">
    <property type="entry name" value="GGDEF"/>
    <property type="match status" value="1"/>
</dbReference>
<dbReference type="InterPro" id="IPR052155">
    <property type="entry name" value="Biofilm_reg_signaling"/>
</dbReference>
<protein>
    <submittedName>
        <fullName evidence="5">Diguanylate cyclase (GGDEF)-like protein/PAS domain S-box-containing protein</fullName>
    </submittedName>
</protein>
<dbReference type="Gene3D" id="3.30.450.40">
    <property type="match status" value="1"/>
</dbReference>
<dbReference type="InterPro" id="IPR029787">
    <property type="entry name" value="Nucleotide_cyclase"/>
</dbReference>
<dbReference type="SUPFAM" id="SSF55785">
    <property type="entry name" value="PYP-like sensor domain (PAS domain)"/>
    <property type="match status" value="1"/>
</dbReference>
<dbReference type="GO" id="GO:0003824">
    <property type="term" value="F:catalytic activity"/>
    <property type="evidence" value="ECO:0007669"/>
    <property type="project" value="UniProtKB-ARBA"/>
</dbReference>
<dbReference type="RefSeq" id="WP_184855987.1">
    <property type="nucleotide sequence ID" value="NZ_JACHLK010000002.1"/>
</dbReference>
<dbReference type="PROSITE" id="PS50883">
    <property type="entry name" value="EAL"/>
    <property type="match status" value="1"/>
</dbReference>
<evidence type="ECO:0000259" key="3">
    <source>
        <dbReference type="PROSITE" id="PS50883"/>
    </source>
</evidence>
<evidence type="ECO:0000259" key="2">
    <source>
        <dbReference type="PROSITE" id="PS50113"/>
    </source>
</evidence>
<dbReference type="PANTHER" id="PTHR44757">
    <property type="entry name" value="DIGUANYLATE CYCLASE DGCP"/>
    <property type="match status" value="1"/>
</dbReference>
<dbReference type="SUPFAM" id="SSF55073">
    <property type="entry name" value="Nucleotide cyclase"/>
    <property type="match status" value="1"/>
</dbReference>
<dbReference type="InterPro" id="IPR000014">
    <property type="entry name" value="PAS"/>
</dbReference>
<organism evidence="5 6">
    <name type="scientific">Acidovorax soli</name>
    <dbReference type="NCBI Taxonomy" id="592050"/>
    <lineage>
        <taxon>Bacteria</taxon>
        <taxon>Pseudomonadati</taxon>
        <taxon>Pseudomonadota</taxon>
        <taxon>Betaproteobacteria</taxon>
        <taxon>Burkholderiales</taxon>
        <taxon>Comamonadaceae</taxon>
        <taxon>Acidovorax</taxon>
    </lineage>
</organism>
<dbReference type="SUPFAM" id="SSF55781">
    <property type="entry name" value="GAF domain-like"/>
    <property type="match status" value="1"/>
</dbReference>
<dbReference type="InterPro" id="IPR000160">
    <property type="entry name" value="GGDEF_dom"/>
</dbReference>
<dbReference type="NCBIfam" id="TIGR00229">
    <property type="entry name" value="sensory_box"/>
    <property type="match status" value="1"/>
</dbReference>
<dbReference type="PANTHER" id="PTHR44757:SF4">
    <property type="entry name" value="DIGUANYLATE CYCLASE DGCE-RELATED"/>
    <property type="match status" value="1"/>
</dbReference>
<dbReference type="Gene3D" id="3.20.20.450">
    <property type="entry name" value="EAL domain"/>
    <property type="match status" value="1"/>
</dbReference>
<feature type="domain" description="PAC" evidence="2">
    <location>
        <begin position="273"/>
        <end position="325"/>
    </location>
</feature>
<dbReference type="Gene3D" id="3.30.450.20">
    <property type="entry name" value="PAS domain"/>
    <property type="match status" value="1"/>
</dbReference>
<gene>
    <name evidence="5" type="ORF">HNP48_001224</name>
</gene>
<dbReference type="Proteomes" id="UP000575083">
    <property type="component" value="Unassembled WGS sequence"/>
</dbReference>
<sequence>MSDLTATVTEAPSHAKALLQLCKRLERAWTLSDILDAVSPVAVQVLGYPHCWLGVYGVKPGFVTILLHSSERTDLEMARAVDAIEIPIEGDSMVQEIMAADHVVVVVDARTDPRTNKEIVAALQNRTIINVPLVMAEQRLGSVGLGTYGDAEGVRPPLPWQIDFMQAMGAHVAVAMDRVRFMQARKDAEDALYHEKERLQVTLHSIGDAVISANARGDLLYINPAAEALTGWNLTAAVGKPYGEVFRLRGPEGAGEPAPDMMAAAIAAAQALRYPELQLQPLQGGTVLVEATVSPIKDADGEVQGAVLVFRDVTEQRRLSHEIAYQALHDELTGLGNRRAFEQALDRAFEGTRGTAQHDVVCYLDLDEFKVVNDTCGHTAGDTMLREISALFSGLLDGQDLLCRIGGDEFGILLAGRSVAAALQLAERLQQALAGYHFVWLEQRFGVGVSIGMVALDAQTESVGALLQAADSACYVAKEAGRNRIHLFAIDDPALAQRYGVMEWVSRIEHALLHDRFELFAQPIVPLQGSEAQGLLHCEILLRIRSEQGELVLPGRFMPAAERYHLAARVDRWVVTHALRWVVAQQDRIGQCSINLSGQSLGDAAFTAFVLQALAHADVPCSKLCFEITETAAISNLHTANHFIASLRASGCKISLDDFGSGLSSFAYLRNLPVDVLKIDGQFVRDIDRDPVSLAMVKSIHEIGCLMGKRTVAEFVESPALVGMLQGIGVHYAQGYAVGRPVPLAQVLEGHLAPHP</sequence>
<dbReference type="Pfam" id="PF08448">
    <property type="entry name" value="PAS_4"/>
    <property type="match status" value="1"/>
</dbReference>
<comment type="caution">
    <text evidence="5">The sequence shown here is derived from an EMBL/GenBank/DDBJ whole genome shotgun (WGS) entry which is preliminary data.</text>
</comment>
<proteinExistence type="predicted"/>
<evidence type="ECO:0000259" key="4">
    <source>
        <dbReference type="PROSITE" id="PS50887"/>
    </source>
</evidence>
<dbReference type="InterPro" id="IPR035919">
    <property type="entry name" value="EAL_sf"/>
</dbReference>
<dbReference type="InterPro" id="IPR013656">
    <property type="entry name" value="PAS_4"/>
</dbReference>
<dbReference type="InterPro" id="IPR035965">
    <property type="entry name" value="PAS-like_dom_sf"/>
</dbReference>
<dbReference type="PROSITE" id="PS50113">
    <property type="entry name" value="PAC"/>
    <property type="match status" value="1"/>
</dbReference>
<dbReference type="CDD" id="cd01948">
    <property type="entry name" value="EAL"/>
    <property type="match status" value="1"/>
</dbReference>
<name>A0A7X0PAY4_9BURK</name>
<dbReference type="InterPro" id="IPR001610">
    <property type="entry name" value="PAC"/>
</dbReference>
<dbReference type="CDD" id="cd00130">
    <property type="entry name" value="PAS"/>
    <property type="match status" value="1"/>
</dbReference>
<feature type="domain" description="PAS" evidence="1">
    <location>
        <begin position="195"/>
        <end position="252"/>
    </location>
</feature>
<evidence type="ECO:0000313" key="5">
    <source>
        <dbReference type="EMBL" id="MBB6558560.1"/>
    </source>
</evidence>
<reference evidence="5 6" key="1">
    <citation type="submission" date="2020-08" db="EMBL/GenBank/DDBJ databases">
        <title>Functional genomics of gut bacteria from endangered species of beetles.</title>
        <authorList>
            <person name="Carlos-Shanley C."/>
        </authorList>
    </citation>
    <scope>NUCLEOTIDE SEQUENCE [LARGE SCALE GENOMIC DNA]</scope>
    <source>
        <strain evidence="5 6">S00198</strain>
    </source>
</reference>
<accession>A0A7X0PAY4</accession>
<dbReference type="SUPFAM" id="SSF141868">
    <property type="entry name" value="EAL domain-like"/>
    <property type="match status" value="1"/>
</dbReference>
<dbReference type="InterPro" id="IPR003018">
    <property type="entry name" value="GAF"/>
</dbReference>
<dbReference type="PROSITE" id="PS50112">
    <property type="entry name" value="PAS"/>
    <property type="match status" value="1"/>
</dbReference>
<feature type="domain" description="GGDEF" evidence="4">
    <location>
        <begin position="357"/>
        <end position="490"/>
    </location>
</feature>
<keyword evidence="6" id="KW-1185">Reference proteome</keyword>
<dbReference type="AlphaFoldDB" id="A0A7X0PAY4"/>
<dbReference type="Pfam" id="PF00990">
    <property type="entry name" value="GGDEF"/>
    <property type="match status" value="1"/>
</dbReference>
<feature type="domain" description="EAL" evidence="3">
    <location>
        <begin position="501"/>
        <end position="755"/>
    </location>
</feature>
<dbReference type="SMART" id="SM00267">
    <property type="entry name" value="GGDEF"/>
    <property type="match status" value="1"/>
</dbReference>
<dbReference type="InterPro" id="IPR043128">
    <property type="entry name" value="Rev_trsase/Diguanyl_cyclase"/>
</dbReference>
<dbReference type="EMBL" id="JACHLK010000002">
    <property type="protein sequence ID" value="MBB6558560.1"/>
    <property type="molecule type" value="Genomic_DNA"/>
</dbReference>
<dbReference type="SMART" id="SM00052">
    <property type="entry name" value="EAL"/>
    <property type="match status" value="1"/>
</dbReference>
<dbReference type="SMART" id="SM00091">
    <property type="entry name" value="PAS"/>
    <property type="match status" value="1"/>
</dbReference>
<dbReference type="Pfam" id="PF00563">
    <property type="entry name" value="EAL"/>
    <property type="match status" value="1"/>
</dbReference>
<evidence type="ECO:0000313" key="6">
    <source>
        <dbReference type="Proteomes" id="UP000575083"/>
    </source>
</evidence>
<dbReference type="InterPro" id="IPR000700">
    <property type="entry name" value="PAS-assoc_C"/>
</dbReference>
<dbReference type="Gene3D" id="3.30.70.270">
    <property type="match status" value="1"/>
</dbReference>
<dbReference type="PROSITE" id="PS50887">
    <property type="entry name" value="GGDEF"/>
    <property type="match status" value="1"/>
</dbReference>
<dbReference type="SMART" id="SM00086">
    <property type="entry name" value="PAC"/>
    <property type="match status" value="1"/>
</dbReference>
<dbReference type="FunFam" id="3.30.70.270:FF:000001">
    <property type="entry name" value="Diguanylate cyclase domain protein"/>
    <property type="match status" value="1"/>
</dbReference>